<dbReference type="Pfam" id="PF00924">
    <property type="entry name" value="MS_channel_2nd"/>
    <property type="match status" value="1"/>
</dbReference>
<dbReference type="Gene3D" id="2.30.30.60">
    <property type="match status" value="1"/>
</dbReference>
<dbReference type="Proteomes" id="UP000242705">
    <property type="component" value="Unassembled WGS sequence"/>
</dbReference>
<evidence type="ECO:0000256" key="6">
    <source>
        <dbReference type="SAM" id="Phobius"/>
    </source>
</evidence>
<gene>
    <name evidence="8" type="ORF">C7B47_01405</name>
</gene>
<evidence type="ECO:0000256" key="5">
    <source>
        <dbReference type="SAM" id="MobiDB-lite"/>
    </source>
</evidence>
<feature type="transmembrane region" description="Helical" evidence="6">
    <location>
        <begin position="92"/>
        <end position="113"/>
    </location>
</feature>
<dbReference type="GO" id="GO:0008381">
    <property type="term" value="F:mechanosensitive monoatomic ion channel activity"/>
    <property type="evidence" value="ECO:0007669"/>
    <property type="project" value="InterPro"/>
</dbReference>
<evidence type="ECO:0000313" key="9">
    <source>
        <dbReference type="Proteomes" id="UP000242705"/>
    </source>
</evidence>
<evidence type="ECO:0000313" key="8">
    <source>
        <dbReference type="EMBL" id="PSR29994.1"/>
    </source>
</evidence>
<evidence type="ECO:0000256" key="3">
    <source>
        <dbReference type="ARBA" id="ARBA00022989"/>
    </source>
</evidence>
<dbReference type="InterPro" id="IPR045275">
    <property type="entry name" value="MscS_archaea/bacteria_type"/>
</dbReference>
<evidence type="ECO:0000256" key="2">
    <source>
        <dbReference type="ARBA" id="ARBA00022692"/>
    </source>
</evidence>
<keyword evidence="3 6" id="KW-1133">Transmembrane helix</keyword>
<feature type="domain" description="Mechanosensitive ion channel MscS" evidence="7">
    <location>
        <begin position="131"/>
        <end position="215"/>
    </location>
</feature>
<dbReference type="PANTHER" id="PTHR30221">
    <property type="entry name" value="SMALL-CONDUCTANCE MECHANOSENSITIVE CHANNEL"/>
    <property type="match status" value="1"/>
</dbReference>
<feature type="transmembrane region" description="Helical" evidence="6">
    <location>
        <begin position="12"/>
        <end position="32"/>
    </location>
</feature>
<feature type="region of interest" description="Disordered" evidence="5">
    <location>
        <begin position="297"/>
        <end position="317"/>
    </location>
</feature>
<proteinExistence type="predicted"/>
<evidence type="ECO:0000256" key="1">
    <source>
        <dbReference type="ARBA" id="ARBA00004370"/>
    </source>
</evidence>
<dbReference type="InterPro" id="IPR010920">
    <property type="entry name" value="LSM_dom_sf"/>
</dbReference>
<dbReference type="AlphaFoldDB" id="A0A2T2X666"/>
<name>A0A2T2X666_SULTH</name>
<feature type="transmembrane region" description="Helical" evidence="6">
    <location>
        <begin position="119"/>
        <end position="144"/>
    </location>
</feature>
<keyword evidence="4 6" id="KW-0472">Membrane</keyword>
<dbReference type="PANTHER" id="PTHR30221:SF1">
    <property type="entry name" value="SMALL-CONDUCTANCE MECHANOSENSITIVE CHANNEL"/>
    <property type="match status" value="1"/>
</dbReference>
<reference evidence="8 9" key="1">
    <citation type="journal article" date="2014" name="BMC Genomics">
        <title>Comparison of environmental and isolate Sulfobacillus genomes reveals diverse carbon, sulfur, nitrogen, and hydrogen metabolisms.</title>
        <authorList>
            <person name="Justice N.B."/>
            <person name="Norman A."/>
            <person name="Brown C.T."/>
            <person name="Singh A."/>
            <person name="Thomas B.C."/>
            <person name="Banfield J.F."/>
        </authorList>
    </citation>
    <scope>NUCLEOTIDE SEQUENCE [LARGE SCALE GENOMIC DNA]</scope>
    <source>
        <strain evidence="8">AMDSBA5</strain>
    </source>
</reference>
<sequence length="317" mass="34654">MAEHNGDLKRLWRKTGILILVLFIVGILLAVLVDQAKGVLHLPKSVAEPMKALIVLMIGGAISYLLERYLFQLISRTLGAKSTTSLRFIIRLFLLLAVILSVLAAFGVGLSSVVFGGAFVTAIIGLAGQTMFGNLIAGIALLIFHPFEVGDRINFVAWQYPMLVPSFPHEATKPVYSGVVVDITLMYTSVLTDTGPIMAVPNGIIIQAAVENLSRTNRRILRMRFDVDISLDPNQLLPRVEKMLQALGYVGTKPHIVDVTPTTYSLLIVVDTKLRNDDEIRHQIFAHLVPIIQKSSKPLAPDGTSSPATAFPLDQKP</sequence>
<keyword evidence="2 6" id="KW-0812">Transmembrane</keyword>
<comment type="caution">
    <text evidence="8">The sequence shown here is derived from an EMBL/GenBank/DDBJ whole genome shotgun (WGS) entry which is preliminary data.</text>
</comment>
<evidence type="ECO:0000256" key="4">
    <source>
        <dbReference type="ARBA" id="ARBA00023136"/>
    </source>
</evidence>
<evidence type="ECO:0000259" key="7">
    <source>
        <dbReference type="Pfam" id="PF00924"/>
    </source>
</evidence>
<dbReference type="SUPFAM" id="SSF50182">
    <property type="entry name" value="Sm-like ribonucleoproteins"/>
    <property type="match status" value="1"/>
</dbReference>
<comment type="subcellular location">
    <subcellularLocation>
        <location evidence="1">Membrane</location>
    </subcellularLocation>
</comment>
<accession>A0A2T2X666</accession>
<dbReference type="GO" id="GO:0016020">
    <property type="term" value="C:membrane"/>
    <property type="evidence" value="ECO:0007669"/>
    <property type="project" value="UniProtKB-SubCell"/>
</dbReference>
<protein>
    <submittedName>
        <fullName evidence="8">Mechanosensitive ion channel family protein</fullName>
    </submittedName>
</protein>
<feature type="transmembrane region" description="Helical" evidence="6">
    <location>
        <begin position="52"/>
        <end position="71"/>
    </location>
</feature>
<dbReference type="Gene3D" id="1.10.287.1260">
    <property type="match status" value="1"/>
</dbReference>
<organism evidence="8 9">
    <name type="scientific">Sulfobacillus thermosulfidooxidans</name>
    <dbReference type="NCBI Taxonomy" id="28034"/>
    <lineage>
        <taxon>Bacteria</taxon>
        <taxon>Bacillati</taxon>
        <taxon>Bacillota</taxon>
        <taxon>Clostridia</taxon>
        <taxon>Eubacteriales</taxon>
        <taxon>Clostridiales Family XVII. Incertae Sedis</taxon>
        <taxon>Sulfobacillus</taxon>
    </lineage>
</organism>
<dbReference type="InterPro" id="IPR023408">
    <property type="entry name" value="MscS_beta-dom_sf"/>
</dbReference>
<dbReference type="EMBL" id="PXYX01000001">
    <property type="protein sequence ID" value="PSR29994.1"/>
    <property type="molecule type" value="Genomic_DNA"/>
</dbReference>
<dbReference type="InterPro" id="IPR006685">
    <property type="entry name" value="MscS_channel_2nd"/>
</dbReference>